<dbReference type="HOGENOM" id="CLU_1752481_0_0_1"/>
<reference evidence="1 3" key="1">
    <citation type="journal article" date="2011" name="Nature">
        <title>The Medicago genome provides insight into the evolution of rhizobial symbioses.</title>
        <authorList>
            <person name="Young N.D."/>
            <person name="Debelle F."/>
            <person name="Oldroyd G.E."/>
            <person name="Geurts R."/>
            <person name="Cannon S.B."/>
            <person name="Udvardi M.K."/>
            <person name="Benedito V.A."/>
            <person name="Mayer K.F."/>
            <person name="Gouzy J."/>
            <person name="Schoof H."/>
            <person name="Van de Peer Y."/>
            <person name="Proost S."/>
            <person name="Cook D.R."/>
            <person name="Meyers B.C."/>
            <person name="Spannagl M."/>
            <person name="Cheung F."/>
            <person name="De Mita S."/>
            <person name="Krishnakumar V."/>
            <person name="Gundlach H."/>
            <person name="Zhou S."/>
            <person name="Mudge J."/>
            <person name="Bharti A.K."/>
            <person name="Murray J.D."/>
            <person name="Naoumkina M.A."/>
            <person name="Rosen B."/>
            <person name="Silverstein K.A."/>
            <person name="Tang H."/>
            <person name="Rombauts S."/>
            <person name="Zhao P.X."/>
            <person name="Zhou P."/>
            <person name="Barbe V."/>
            <person name="Bardou P."/>
            <person name="Bechner M."/>
            <person name="Bellec A."/>
            <person name="Berger A."/>
            <person name="Berges H."/>
            <person name="Bidwell S."/>
            <person name="Bisseling T."/>
            <person name="Choisne N."/>
            <person name="Couloux A."/>
            <person name="Denny R."/>
            <person name="Deshpande S."/>
            <person name="Dai X."/>
            <person name="Doyle J.J."/>
            <person name="Dudez A.M."/>
            <person name="Farmer A.D."/>
            <person name="Fouteau S."/>
            <person name="Franken C."/>
            <person name="Gibelin C."/>
            <person name="Gish J."/>
            <person name="Goldstein S."/>
            <person name="Gonzalez A.J."/>
            <person name="Green P.J."/>
            <person name="Hallab A."/>
            <person name="Hartog M."/>
            <person name="Hua A."/>
            <person name="Humphray S.J."/>
            <person name="Jeong D.H."/>
            <person name="Jing Y."/>
            <person name="Jocker A."/>
            <person name="Kenton S.M."/>
            <person name="Kim D.J."/>
            <person name="Klee K."/>
            <person name="Lai H."/>
            <person name="Lang C."/>
            <person name="Lin S."/>
            <person name="Macmil S.L."/>
            <person name="Magdelenat G."/>
            <person name="Matthews L."/>
            <person name="McCorrison J."/>
            <person name="Monaghan E.L."/>
            <person name="Mun J.H."/>
            <person name="Najar F.Z."/>
            <person name="Nicholson C."/>
            <person name="Noirot C."/>
            <person name="O'Bleness M."/>
            <person name="Paule C.R."/>
            <person name="Poulain J."/>
            <person name="Prion F."/>
            <person name="Qin B."/>
            <person name="Qu C."/>
            <person name="Retzel E.F."/>
            <person name="Riddle C."/>
            <person name="Sallet E."/>
            <person name="Samain S."/>
            <person name="Samson N."/>
            <person name="Sanders I."/>
            <person name="Saurat O."/>
            <person name="Scarpelli C."/>
            <person name="Schiex T."/>
            <person name="Segurens B."/>
            <person name="Severin A.J."/>
            <person name="Sherrier D.J."/>
            <person name="Shi R."/>
            <person name="Sims S."/>
            <person name="Singer S.R."/>
            <person name="Sinharoy S."/>
            <person name="Sterck L."/>
            <person name="Viollet A."/>
            <person name="Wang B.B."/>
            <person name="Wang K."/>
            <person name="Wang M."/>
            <person name="Wang X."/>
            <person name="Warfsmann J."/>
            <person name="Weissenbach J."/>
            <person name="White D.D."/>
            <person name="White J.D."/>
            <person name="Wiley G.B."/>
            <person name="Wincker P."/>
            <person name="Xing Y."/>
            <person name="Yang L."/>
            <person name="Yao Z."/>
            <person name="Ying F."/>
            <person name="Zhai J."/>
            <person name="Zhou L."/>
            <person name="Zuber A."/>
            <person name="Denarie J."/>
            <person name="Dixon R.A."/>
            <person name="May G.D."/>
            <person name="Schwartz D.C."/>
            <person name="Rogers J."/>
            <person name="Quetier F."/>
            <person name="Town C.D."/>
            <person name="Roe B.A."/>
        </authorList>
    </citation>
    <scope>NUCLEOTIDE SEQUENCE [LARGE SCALE GENOMIC DNA]</scope>
    <source>
        <strain evidence="1">A17</strain>
        <strain evidence="2 3">cv. Jemalong A17</strain>
    </source>
</reference>
<protein>
    <recommendedName>
        <fullName evidence="4">Reverse transcriptase zinc-binding domain-containing protein</fullName>
    </recommendedName>
</protein>
<keyword evidence="3" id="KW-1185">Reference proteome</keyword>
<name>A0A072TM13_MEDTR</name>
<dbReference type="AlphaFoldDB" id="A0A072TM13"/>
<reference evidence="2" key="3">
    <citation type="submission" date="2015-04" db="UniProtKB">
        <authorList>
            <consortium name="EnsemblPlants"/>
        </authorList>
    </citation>
    <scope>IDENTIFICATION</scope>
    <source>
        <strain evidence="2">cv. Jemalong A17</strain>
    </source>
</reference>
<dbReference type="Proteomes" id="UP000002051">
    <property type="component" value="Chromosome 8"/>
</dbReference>
<evidence type="ECO:0000313" key="1">
    <source>
        <dbReference type="EMBL" id="KEH18261.1"/>
    </source>
</evidence>
<evidence type="ECO:0008006" key="4">
    <source>
        <dbReference type="Google" id="ProtNLM"/>
    </source>
</evidence>
<accession>A0A072TM13</accession>
<reference evidence="1 3" key="2">
    <citation type="journal article" date="2014" name="BMC Genomics">
        <title>An improved genome release (version Mt4.0) for the model legume Medicago truncatula.</title>
        <authorList>
            <person name="Tang H."/>
            <person name="Krishnakumar V."/>
            <person name="Bidwell S."/>
            <person name="Rosen B."/>
            <person name="Chan A."/>
            <person name="Zhou S."/>
            <person name="Gentzbittel L."/>
            <person name="Childs K.L."/>
            <person name="Yandell M."/>
            <person name="Gundlach H."/>
            <person name="Mayer K.F."/>
            <person name="Schwartz D.C."/>
            <person name="Town C.D."/>
        </authorList>
    </citation>
    <scope>GENOME REANNOTATION</scope>
    <source>
        <strain evidence="1">A17</strain>
        <strain evidence="2 3">cv. Jemalong A17</strain>
    </source>
</reference>
<dbReference type="EnsemblPlants" id="KEH18261">
    <property type="protein sequence ID" value="KEH18261"/>
    <property type="gene ID" value="MTR_8g015330"/>
</dbReference>
<evidence type="ECO:0000313" key="3">
    <source>
        <dbReference type="Proteomes" id="UP000002051"/>
    </source>
</evidence>
<proteinExistence type="predicted"/>
<evidence type="ECO:0000313" key="2">
    <source>
        <dbReference type="EnsemblPlants" id="KEH18261"/>
    </source>
</evidence>
<dbReference type="EMBL" id="CM001224">
    <property type="protein sequence ID" value="KEH18261.1"/>
    <property type="molecule type" value="Genomic_DNA"/>
</dbReference>
<gene>
    <name evidence="1" type="ordered locus">MTR_8g015330</name>
</gene>
<sequence length="149" mass="16656">MMKGMVRNVGHNVGSSLPVYVTHLQFADDTLLLGVKSWANIHAMQAVLVLFEALSSLWQVDPIGGYSVCGTYQFLTFQNIDQVETAVDLIWHKQVPLKDRLPTKSNMLDHDIISADDAACLTNCGHLETTQHLFLFCSFYGSLQQKVRS</sequence>
<organism evidence="1 3">
    <name type="scientific">Medicago truncatula</name>
    <name type="common">Barrel medic</name>
    <name type="synonym">Medicago tribuloides</name>
    <dbReference type="NCBI Taxonomy" id="3880"/>
    <lineage>
        <taxon>Eukaryota</taxon>
        <taxon>Viridiplantae</taxon>
        <taxon>Streptophyta</taxon>
        <taxon>Embryophyta</taxon>
        <taxon>Tracheophyta</taxon>
        <taxon>Spermatophyta</taxon>
        <taxon>Magnoliopsida</taxon>
        <taxon>eudicotyledons</taxon>
        <taxon>Gunneridae</taxon>
        <taxon>Pentapetalae</taxon>
        <taxon>rosids</taxon>
        <taxon>fabids</taxon>
        <taxon>Fabales</taxon>
        <taxon>Fabaceae</taxon>
        <taxon>Papilionoideae</taxon>
        <taxon>50 kb inversion clade</taxon>
        <taxon>NPAAA clade</taxon>
        <taxon>Hologalegina</taxon>
        <taxon>IRL clade</taxon>
        <taxon>Trifolieae</taxon>
        <taxon>Medicago</taxon>
    </lineage>
</organism>